<protein>
    <submittedName>
        <fullName evidence="3">Uncharacterized protein</fullName>
    </submittedName>
</protein>
<evidence type="ECO:0000256" key="2">
    <source>
        <dbReference type="SAM" id="Phobius"/>
    </source>
</evidence>
<name>E7C597_9BACT</name>
<sequence>MADNASSSNDSSKSLPEGMRVVRKRRKRRSESRKTLFLKKREILRDMHANEEMSAIGLKDQLARLKSAKEAQQEGKPVEERWGGDRSGQRGLPRILLWVFSLLIPVLAIVTAFLLTRGEKWNSGYENQLNFSFNVSEEEGKFEPMGPRAWFENNPHDSFVGSIEILDKLNQSAEGTVPDAVFRREEFALKQIATRGLGWASGFMTTDPRQFQWSIADTKDVGYLVLEGLREDQSTFRSYFVKSEEGLRMDWAASTAWSEVPISEVSTAVAERNVMLRCSLHKEPHFDSRADQERSWYLITLPGADLQLWGFVPAGSPLDEDLLSLFQFGRFILERKEEVRAIVRVSKPAGGGKVNQLEMMELVTEEWVLP</sequence>
<reference evidence="3" key="1">
    <citation type="submission" date="2010-01" db="EMBL/GenBank/DDBJ databases">
        <title>Genome fragments of uncultured bacteria from the North Pacific subtropical Gyre.</title>
        <authorList>
            <person name="Pham V.D."/>
            <person name="Delong E.F."/>
        </authorList>
    </citation>
    <scope>NUCLEOTIDE SEQUENCE</scope>
</reference>
<evidence type="ECO:0000313" key="3">
    <source>
        <dbReference type="EMBL" id="ADI22621.1"/>
    </source>
</evidence>
<evidence type="ECO:0000256" key="1">
    <source>
        <dbReference type="SAM" id="MobiDB-lite"/>
    </source>
</evidence>
<feature type="compositionally biased region" description="Low complexity" evidence="1">
    <location>
        <begin position="1"/>
        <end position="12"/>
    </location>
</feature>
<keyword evidence="2" id="KW-0812">Transmembrane</keyword>
<feature type="region of interest" description="Disordered" evidence="1">
    <location>
        <begin position="67"/>
        <end position="88"/>
    </location>
</feature>
<dbReference type="EMBL" id="GU567992">
    <property type="protein sequence ID" value="ADI22621.1"/>
    <property type="molecule type" value="Genomic_DNA"/>
</dbReference>
<feature type="transmembrane region" description="Helical" evidence="2">
    <location>
        <begin position="95"/>
        <end position="115"/>
    </location>
</feature>
<dbReference type="AlphaFoldDB" id="E7C597"/>
<proteinExistence type="predicted"/>
<organism evidence="3">
    <name type="scientific">uncultured verrucomicrobium HF0500_18J03</name>
    <dbReference type="NCBI Taxonomy" id="723599"/>
    <lineage>
        <taxon>Bacteria</taxon>
        <taxon>Pseudomonadati</taxon>
        <taxon>Verrucomicrobiota</taxon>
        <taxon>environmental samples</taxon>
    </lineage>
</organism>
<feature type="region of interest" description="Disordered" evidence="1">
    <location>
        <begin position="1"/>
        <end position="34"/>
    </location>
</feature>
<feature type="compositionally biased region" description="Basic residues" evidence="1">
    <location>
        <begin position="21"/>
        <end position="31"/>
    </location>
</feature>
<keyword evidence="2" id="KW-0472">Membrane</keyword>
<accession>E7C597</accession>
<keyword evidence="2" id="KW-1133">Transmembrane helix</keyword>